<sequence length="229" mass="25700">MIKLYQFPISHYCEKARWALDFKGVPYQVVNLIPGLHVPVMKRLTGRTSVPVLADGDTLIAGSDRILDYLDQAYPQPSLMPADAEQQQAVREWEAFADKDIGPHVRRYCYHTLLNHPDIVKPFFTTGGPWYGGLFLRAAFPALRIGMRKAMNINEAGAKRSLDKIVTAVALLAPLCRPEGYGLDWPEELPEPLASTTSQLAPKLAWVLRVYDTYRRNDEAEPGADLAYS</sequence>
<evidence type="ECO:0000259" key="1">
    <source>
        <dbReference type="PROSITE" id="PS50404"/>
    </source>
</evidence>
<dbReference type="EMBL" id="BAABBO010000018">
    <property type="protein sequence ID" value="GAA3975528.1"/>
    <property type="molecule type" value="Genomic_DNA"/>
</dbReference>
<proteinExistence type="predicted"/>
<dbReference type="Pfam" id="PF13417">
    <property type="entry name" value="GST_N_3"/>
    <property type="match status" value="1"/>
</dbReference>
<dbReference type="InterPro" id="IPR004045">
    <property type="entry name" value="Glutathione_S-Trfase_N"/>
</dbReference>
<dbReference type="PROSITE" id="PS50404">
    <property type="entry name" value="GST_NTER"/>
    <property type="match status" value="1"/>
</dbReference>
<dbReference type="PANTHER" id="PTHR42673:SF4">
    <property type="entry name" value="MALEYLACETOACETATE ISOMERASE"/>
    <property type="match status" value="1"/>
</dbReference>
<gene>
    <name evidence="2" type="ORF">GCM10022278_35550</name>
</gene>
<dbReference type="Gene3D" id="3.40.30.10">
    <property type="entry name" value="Glutaredoxin"/>
    <property type="match status" value="1"/>
</dbReference>
<dbReference type="InterPro" id="IPR036249">
    <property type="entry name" value="Thioredoxin-like_sf"/>
</dbReference>
<organism evidence="2 3">
    <name type="scientific">Allohahella marinimesophila</name>
    <dbReference type="NCBI Taxonomy" id="1054972"/>
    <lineage>
        <taxon>Bacteria</taxon>
        <taxon>Pseudomonadati</taxon>
        <taxon>Pseudomonadota</taxon>
        <taxon>Gammaproteobacteria</taxon>
        <taxon>Oceanospirillales</taxon>
        <taxon>Hahellaceae</taxon>
        <taxon>Allohahella</taxon>
    </lineage>
</organism>
<dbReference type="CDD" id="cd00570">
    <property type="entry name" value="GST_N_family"/>
    <property type="match status" value="1"/>
</dbReference>
<evidence type="ECO:0000313" key="2">
    <source>
        <dbReference type="EMBL" id="GAA3975528.1"/>
    </source>
</evidence>
<accession>A0ABP7Q2U3</accession>
<dbReference type="Gene3D" id="1.20.1050.10">
    <property type="match status" value="1"/>
</dbReference>
<dbReference type="PROSITE" id="PS51354">
    <property type="entry name" value="GLUTAREDOXIN_2"/>
    <property type="match status" value="1"/>
</dbReference>
<dbReference type="PANTHER" id="PTHR42673">
    <property type="entry name" value="MALEYLACETOACETATE ISOMERASE"/>
    <property type="match status" value="1"/>
</dbReference>
<dbReference type="SUPFAM" id="SSF52833">
    <property type="entry name" value="Thioredoxin-like"/>
    <property type="match status" value="1"/>
</dbReference>
<protein>
    <recommendedName>
        <fullName evidence="1">GST N-terminal domain-containing protein</fullName>
    </recommendedName>
</protein>
<feature type="domain" description="GST N-terminal" evidence="1">
    <location>
        <begin position="1"/>
        <end position="78"/>
    </location>
</feature>
<reference evidence="3" key="1">
    <citation type="journal article" date="2019" name="Int. J. Syst. Evol. Microbiol.">
        <title>The Global Catalogue of Microorganisms (GCM) 10K type strain sequencing project: providing services to taxonomists for standard genome sequencing and annotation.</title>
        <authorList>
            <consortium name="The Broad Institute Genomics Platform"/>
            <consortium name="The Broad Institute Genome Sequencing Center for Infectious Disease"/>
            <person name="Wu L."/>
            <person name="Ma J."/>
        </authorList>
    </citation>
    <scope>NUCLEOTIDE SEQUENCE [LARGE SCALE GENOMIC DNA]</scope>
    <source>
        <strain evidence="3">JCM 17555</strain>
    </source>
</reference>
<dbReference type="Proteomes" id="UP001501337">
    <property type="component" value="Unassembled WGS sequence"/>
</dbReference>
<keyword evidence="3" id="KW-1185">Reference proteome</keyword>
<name>A0ABP7Q2U3_9GAMM</name>
<comment type="caution">
    <text evidence="2">The sequence shown here is derived from an EMBL/GenBank/DDBJ whole genome shotgun (WGS) entry which is preliminary data.</text>
</comment>
<dbReference type="RefSeq" id="WP_344808907.1">
    <property type="nucleotide sequence ID" value="NZ_BAABBO010000018.1"/>
</dbReference>
<evidence type="ECO:0000313" key="3">
    <source>
        <dbReference type="Proteomes" id="UP001501337"/>
    </source>
</evidence>